<proteinExistence type="predicted"/>
<accession>W4UP30</accession>
<organism evidence="1 2">
    <name type="scientific">Bacteroides reticulotermitis JCM 10512</name>
    <dbReference type="NCBI Taxonomy" id="1445607"/>
    <lineage>
        <taxon>Bacteria</taxon>
        <taxon>Pseudomonadati</taxon>
        <taxon>Bacteroidota</taxon>
        <taxon>Bacteroidia</taxon>
        <taxon>Bacteroidales</taxon>
        <taxon>Bacteroidaceae</taxon>
        <taxon>Bacteroides</taxon>
    </lineage>
</organism>
<comment type="caution">
    <text evidence="1">The sequence shown here is derived from an EMBL/GenBank/DDBJ whole genome shotgun (WGS) entry which is preliminary data.</text>
</comment>
<evidence type="ECO:0000313" key="1">
    <source>
        <dbReference type="EMBL" id="GAE82915.1"/>
    </source>
</evidence>
<dbReference type="AlphaFoldDB" id="W4UP30"/>
<sequence length="51" mass="5851">MSFPYLCGRFAKLNHYGDYEELFEALTMACFDRACCLDRVSLVAGYNDCRA</sequence>
<name>W4UP30_9BACE</name>
<dbReference type="STRING" id="1445607.JCM10512_1151"/>
<dbReference type="Proteomes" id="UP000019131">
    <property type="component" value="Unassembled WGS sequence"/>
</dbReference>
<reference evidence="1 2" key="1">
    <citation type="journal article" date="2014" name="Genome Announc.">
        <title>Draft Genome Sequence of Bacteroides reticulotermitis Strain JCM 10512T, Isolated from the Gut of a Termite.</title>
        <authorList>
            <person name="Yuki M."/>
            <person name="Oshima K."/>
            <person name="Suda W."/>
            <person name="Sakamoto M."/>
            <person name="Iida T."/>
            <person name="Hattori M."/>
            <person name="Ohkuma M."/>
        </authorList>
    </citation>
    <scope>NUCLEOTIDE SEQUENCE [LARGE SCALE GENOMIC DNA]</scope>
    <source>
        <strain evidence="1 2">JCM 10512</strain>
    </source>
</reference>
<keyword evidence="2" id="KW-1185">Reference proteome</keyword>
<dbReference type="EMBL" id="BAIV01000005">
    <property type="protein sequence ID" value="GAE82915.1"/>
    <property type="molecule type" value="Genomic_DNA"/>
</dbReference>
<gene>
    <name evidence="1" type="ORF">JCM10512_1151</name>
</gene>
<evidence type="ECO:0000313" key="2">
    <source>
        <dbReference type="Proteomes" id="UP000019131"/>
    </source>
</evidence>
<protein>
    <submittedName>
        <fullName evidence="1">Uncharacterized protein</fullName>
    </submittedName>
</protein>